<dbReference type="InterPro" id="IPR013786">
    <property type="entry name" value="AcylCoA_DH/ox_N"/>
</dbReference>
<dbReference type="Proteomes" id="UP000763641">
    <property type="component" value="Unassembled WGS sequence"/>
</dbReference>
<sequence>MSFAFPPTALPAKAEQLRAEVRAFLAEWGAGWTLLDRAHSWTRFDRDFSRAVGARGWIGMTWPTRYGGQARSSLERYVVLEEMLAAGAPVGAHWFGDRQSGPLLLRSGTEKQRVALLPRIVTGELAFCIGLSEPDSGSDLASLRTRATREGSGWRLDGTKVWTTNAHRSDYMIALVRTSPTGEGAPRQAGLTQFLIDLTLPGISIKPIADLTGEAHFNEVHFDGTIVDETMMIGREGEGWAQANAELAYERSGPDRYLSSFPVLQPALDRLGEDAERHDDDLGRLVARYATLRGMSVSTAGMLERGLEPLQEAALIKDLGVDLEQETPAMLADMLDIGPALPGDGGLEDALAFLTQTAPSFSLRGGTREIMRGMTARGLGLR</sequence>
<dbReference type="PANTHER" id="PTHR43292:SF4">
    <property type="entry name" value="ACYL-COA DEHYDROGENASE FADE34"/>
    <property type="match status" value="1"/>
</dbReference>
<dbReference type="InterPro" id="IPR037069">
    <property type="entry name" value="AcylCoA_DH/ox_N_sf"/>
</dbReference>
<dbReference type="InterPro" id="IPR052161">
    <property type="entry name" value="Mycobact_Acyl-CoA_DH"/>
</dbReference>
<reference evidence="4 5" key="1">
    <citation type="submission" date="2020-12" db="EMBL/GenBank/DDBJ databases">
        <title>Sphingomonas sp.</title>
        <authorList>
            <person name="Kim M.K."/>
        </authorList>
    </citation>
    <scope>NUCLEOTIDE SEQUENCE [LARGE SCALE GENOMIC DNA]</scope>
    <source>
        <strain evidence="4 5">BT552</strain>
    </source>
</reference>
<evidence type="ECO:0000259" key="3">
    <source>
        <dbReference type="Pfam" id="PF02771"/>
    </source>
</evidence>
<dbReference type="RefSeq" id="WP_204199928.1">
    <property type="nucleotide sequence ID" value="NZ_JAFEMC010000005.1"/>
</dbReference>
<evidence type="ECO:0000313" key="4">
    <source>
        <dbReference type="EMBL" id="MBM6577828.1"/>
    </source>
</evidence>
<dbReference type="InterPro" id="IPR006091">
    <property type="entry name" value="Acyl-CoA_Oxase/DH_mid-dom"/>
</dbReference>
<comment type="caution">
    <text evidence="4">The sequence shown here is derived from an EMBL/GenBank/DDBJ whole genome shotgun (WGS) entry which is preliminary data.</text>
</comment>
<dbReference type="InterPro" id="IPR006089">
    <property type="entry name" value="Acyl-CoA_DH_CS"/>
</dbReference>
<evidence type="ECO:0000256" key="1">
    <source>
        <dbReference type="ARBA" id="ARBA00023002"/>
    </source>
</evidence>
<dbReference type="PROSITE" id="PS00072">
    <property type="entry name" value="ACYL_COA_DH_1"/>
    <property type="match status" value="1"/>
</dbReference>
<keyword evidence="1" id="KW-0560">Oxidoreductase</keyword>
<dbReference type="Pfam" id="PF02771">
    <property type="entry name" value="Acyl-CoA_dh_N"/>
    <property type="match status" value="1"/>
</dbReference>
<dbReference type="InterPro" id="IPR046373">
    <property type="entry name" value="Acyl-CoA_Oxase/DH_mid-dom_sf"/>
</dbReference>
<dbReference type="Pfam" id="PF02770">
    <property type="entry name" value="Acyl-CoA_dh_M"/>
    <property type="match status" value="1"/>
</dbReference>
<dbReference type="InterPro" id="IPR009100">
    <property type="entry name" value="AcylCoA_DH/oxidase_NM_dom_sf"/>
</dbReference>
<evidence type="ECO:0000313" key="5">
    <source>
        <dbReference type="Proteomes" id="UP000763641"/>
    </source>
</evidence>
<dbReference type="Gene3D" id="1.10.540.10">
    <property type="entry name" value="Acyl-CoA dehydrogenase/oxidase, N-terminal domain"/>
    <property type="match status" value="1"/>
</dbReference>
<feature type="domain" description="Acyl-CoA oxidase/dehydrogenase middle" evidence="2">
    <location>
        <begin position="128"/>
        <end position="223"/>
    </location>
</feature>
<gene>
    <name evidence="4" type="ORF">ILT43_15705</name>
</gene>
<keyword evidence="5" id="KW-1185">Reference proteome</keyword>
<dbReference type="SUPFAM" id="SSF56645">
    <property type="entry name" value="Acyl-CoA dehydrogenase NM domain-like"/>
    <property type="match status" value="1"/>
</dbReference>
<feature type="domain" description="Acyl-CoA dehydrogenase/oxidase N-terminal" evidence="3">
    <location>
        <begin position="13"/>
        <end position="124"/>
    </location>
</feature>
<protein>
    <submittedName>
        <fullName evidence="4">Acyl-CoA dehydrogenase family protein</fullName>
    </submittedName>
</protein>
<name>A0ABS2DAB5_9SPHN</name>
<dbReference type="PANTHER" id="PTHR43292">
    <property type="entry name" value="ACYL-COA DEHYDROGENASE"/>
    <property type="match status" value="1"/>
</dbReference>
<organism evidence="4 5">
    <name type="scientific">Sphingomonas longa</name>
    <dbReference type="NCBI Taxonomy" id="2778730"/>
    <lineage>
        <taxon>Bacteria</taxon>
        <taxon>Pseudomonadati</taxon>
        <taxon>Pseudomonadota</taxon>
        <taxon>Alphaproteobacteria</taxon>
        <taxon>Sphingomonadales</taxon>
        <taxon>Sphingomonadaceae</taxon>
        <taxon>Sphingomonas</taxon>
    </lineage>
</organism>
<accession>A0ABS2DAB5</accession>
<dbReference type="Gene3D" id="2.40.110.10">
    <property type="entry name" value="Butyryl-CoA Dehydrogenase, subunit A, domain 2"/>
    <property type="match status" value="1"/>
</dbReference>
<proteinExistence type="predicted"/>
<dbReference type="Gene3D" id="1.20.140.10">
    <property type="entry name" value="Butyryl-CoA Dehydrogenase, subunit A, domain 3"/>
    <property type="match status" value="1"/>
</dbReference>
<evidence type="ECO:0000259" key="2">
    <source>
        <dbReference type="Pfam" id="PF02770"/>
    </source>
</evidence>
<dbReference type="EMBL" id="JAFEMC010000005">
    <property type="protein sequence ID" value="MBM6577828.1"/>
    <property type="molecule type" value="Genomic_DNA"/>
</dbReference>